<feature type="compositionally biased region" description="Pro residues" evidence="1">
    <location>
        <begin position="95"/>
        <end position="118"/>
    </location>
</feature>
<proteinExistence type="predicted"/>
<accession>A0A9P6HLY8</accession>
<dbReference type="GO" id="GO:0030041">
    <property type="term" value="P:actin filament polymerization"/>
    <property type="evidence" value="ECO:0007669"/>
    <property type="project" value="TreeGrafter"/>
</dbReference>
<evidence type="ECO:0000313" key="3">
    <source>
        <dbReference type="Proteomes" id="UP000736335"/>
    </source>
</evidence>
<gene>
    <name evidence="2" type="ORF">BJ322DRAFT_1105123</name>
</gene>
<evidence type="ECO:0000313" key="2">
    <source>
        <dbReference type="EMBL" id="KAF9789260.1"/>
    </source>
</evidence>
<reference evidence="2" key="2">
    <citation type="submission" date="2020-11" db="EMBL/GenBank/DDBJ databases">
        <authorList>
            <consortium name="DOE Joint Genome Institute"/>
            <person name="Kuo A."/>
            <person name="Miyauchi S."/>
            <person name="Kiss E."/>
            <person name="Drula E."/>
            <person name="Kohler A."/>
            <person name="Sanchez-Garcia M."/>
            <person name="Andreopoulos B."/>
            <person name="Barry K.W."/>
            <person name="Bonito G."/>
            <person name="Buee M."/>
            <person name="Carver A."/>
            <person name="Chen C."/>
            <person name="Cichocki N."/>
            <person name="Clum A."/>
            <person name="Culley D."/>
            <person name="Crous P.W."/>
            <person name="Fauchery L."/>
            <person name="Girlanda M."/>
            <person name="Hayes R."/>
            <person name="Keri Z."/>
            <person name="Labutti K."/>
            <person name="Lipzen A."/>
            <person name="Lombard V."/>
            <person name="Magnuson J."/>
            <person name="Maillard F."/>
            <person name="Morin E."/>
            <person name="Murat C."/>
            <person name="Nolan M."/>
            <person name="Ohm R."/>
            <person name="Pangilinan J."/>
            <person name="Pereira M."/>
            <person name="Perotto S."/>
            <person name="Peter M."/>
            <person name="Riley R."/>
            <person name="Sitrit Y."/>
            <person name="Stielow B."/>
            <person name="Szollosi G."/>
            <person name="Zifcakova L."/>
            <person name="Stursova M."/>
            <person name="Spatafora J.W."/>
            <person name="Tedersoo L."/>
            <person name="Vaario L.-M."/>
            <person name="Yamada A."/>
            <person name="Yan M."/>
            <person name="Wang P."/>
            <person name="Xu J."/>
            <person name="Bruns T."/>
            <person name="Baldrian P."/>
            <person name="Vilgalys R."/>
            <person name="Henrissat B."/>
            <person name="Grigoriev I.V."/>
            <person name="Hibbett D."/>
            <person name="Nagy L.G."/>
            <person name="Martin F.M."/>
        </authorList>
    </citation>
    <scope>NUCLEOTIDE SEQUENCE</scope>
    <source>
        <strain evidence="2">UH-Tt-Lm1</strain>
    </source>
</reference>
<keyword evidence="3" id="KW-1185">Reference proteome</keyword>
<dbReference type="PANTHER" id="PTHR45691:SF1">
    <property type="entry name" value="FH2 DOMAIN-CONTAINING PROTEIN 1-RELATED"/>
    <property type="match status" value="1"/>
</dbReference>
<sequence>MFQSTMVMPMLDPNYPPYYLPGTGPGESSELWRIQATTPLGEWPRLPPPPSNTRYYVNDERTGRRQEVLPPISSLLGPAISPVDWSPAPGTASMCPPPPPPPGLVHPMHPLPPPPPGLVHPTQTPPATQQPHPSAEGGRVFHLTVIVEKEKNEGTKVKPKVVRKKEQCGCPGTFDLLASSFSLDDLFCQVFLAVGLKNRYTPRSGPAPPATAFWTGQGGCTNTPFKVTTDSQWEAFKAILATTSKSVSDVKVNVNWKELKKWKPLDDSDDELDEGTEVPNVGRFSVDDRVTGDIVAKLIGKWHCEQKRGHATCVDVRNSHVPIHRVRMTQWADRIKASGGALTFEDLPPDDLLDLWGIREGPVPRGRTGPHPPLPLPLPPPPPPLPPTTSTQDQTALLTTAILASVTDSLVRRRSPSPRSPLKRRRETPSPPPLPIGEELKAFIDYCFTQVRAPEDITPADVFNILDKEGYTVKALGHQTLEKGVVSRLTGLPMGAVMSIHVLAEERCDDHRSKKHSTSRY</sequence>
<dbReference type="GO" id="GO:0005884">
    <property type="term" value="C:actin filament"/>
    <property type="evidence" value="ECO:0007669"/>
    <property type="project" value="TreeGrafter"/>
</dbReference>
<protein>
    <submittedName>
        <fullName evidence="2">Uncharacterized protein</fullName>
    </submittedName>
</protein>
<dbReference type="InterPro" id="IPR051412">
    <property type="entry name" value="Formin_Homology_Diaphanous_sf"/>
</dbReference>
<dbReference type="PANTHER" id="PTHR45691">
    <property type="entry name" value="PROTEIN DIAPHANOUS"/>
    <property type="match status" value="1"/>
</dbReference>
<organism evidence="2 3">
    <name type="scientific">Thelephora terrestris</name>
    <dbReference type="NCBI Taxonomy" id="56493"/>
    <lineage>
        <taxon>Eukaryota</taxon>
        <taxon>Fungi</taxon>
        <taxon>Dikarya</taxon>
        <taxon>Basidiomycota</taxon>
        <taxon>Agaricomycotina</taxon>
        <taxon>Agaricomycetes</taxon>
        <taxon>Thelephorales</taxon>
        <taxon>Thelephoraceae</taxon>
        <taxon>Thelephora</taxon>
    </lineage>
</organism>
<feature type="region of interest" description="Disordered" evidence="1">
    <location>
        <begin position="361"/>
        <end position="392"/>
    </location>
</feature>
<feature type="region of interest" description="Disordered" evidence="1">
    <location>
        <begin position="409"/>
        <end position="435"/>
    </location>
</feature>
<dbReference type="Proteomes" id="UP000736335">
    <property type="component" value="Unassembled WGS sequence"/>
</dbReference>
<dbReference type="EMBL" id="WIUZ02000003">
    <property type="protein sequence ID" value="KAF9789260.1"/>
    <property type="molecule type" value="Genomic_DNA"/>
</dbReference>
<feature type="compositionally biased region" description="Low complexity" evidence="1">
    <location>
        <begin position="119"/>
        <end position="133"/>
    </location>
</feature>
<dbReference type="AlphaFoldDB" id="A0A9P6HLY8"/>
<evidence type="ECO:0000256" key="1">
    <source>
        <dbReference type="SAM" id="MobiDB-lite"/>
    </source>
</evidence>
<feature type="region of interest" description="Disordered" evidence="1">
    <location>
        <begin position="87"/>
        <end position="136"/>
    </location>
</feature>
<comment type="caution">
    <text evidence="2">The sequence shown here is derived from an EMBL/GenBank/DDBJ whole genome shotgun (WGS) entry which is preliminary data.</text>
</comment>
<feature type="compositionally biased region" description="Pro residues" evidence="1">
    <location>
        <begin position="370"/>
        <end position="387"/>
    </location>
</feature>
<reference evidence="2" key="1">
    <citation type="journal article" date="2020" name="Nat. Commun.">
        <title>Large-scale genome sequencing of mycorrhizal fungi provides insights into the early evolution of symbiotic traits.</title>
        <authorList>
            <person name="Miyauchi S."/>
            <person name="Kiss E."/>
            <person name="Kuo A."/>
            <person name="Drula E."/>
            <person name="Kohler A."/>
            <person name="Sanchez-Garcia M."/>
            <person name="Morin E."/>
            <person name="Andreopoulos B."/>
            <person name="Barry K.W."/>
            <person name="Bonito G."/>
            <person name="Buee M."/>
            <person name="Carver A."/>
            <person name="Chen C."/>
            <person name="Cichocki N."/>
            <person name="Clum A."/>
            <person name="Culley D."/>
            <person name="Crous P.W."/>
            <person name="Fauchery L."/>
            <person name="Girlanda M."/>
            <person name="Hayes R.D."/>
            <person name="Keri Z."/>
            <person name="LaButti K."/>
            <person name="Lipzen A."/>
            <person name="Lombard V."/>
            <person name="Magnuson J."/>
            <person name="Maillard F."/>
            <person name="Murat C."/>
            <person name="Nolan M."/>
            <person name="Ohm R.A."/>
            <person name="Pangilinan J."/>
            <person name="Pereira M.F."/>
            <person name="Perotto S."/>
            <person name="Peter M."/>
            <person name="Pfister S."/>
            <person name="Riley R."/>
            <person name="Sitrit Y."/>
            <person name="Stielow J.B."/>
            <person name="Szollosi G."/>
            <person name="Zifcakova L."/>
            <person name="Stursova M."/>
            <person name="Spatafora J.W."/>
            <person name="Tedersoo L."/>
            <person name="Vaario L.M."/>
            <person name="Yamada A."/>
            <person name="Yan M."/>
            <person name="Wang P."/>
            <person name="Xu J."/>
            <person name="Bruns T."/>
            <person name="Baldrian P."/>
            <person name="Vilgalys R."/>
            <person name="Dunand C."/>
            <person name="Henrissat B."/>
            <person name="Grigoriev I.V."/>
            <person name="Hibbett D."/>
            <person name="Nagy L.G."/>
            <person name="Martin F.M."/>
        </authorList>
    </citation>
    <scope>NUCLEOTIDE SEQUENCE</scope>
    <source>
        <strain evidence="2">UH-Tt-Lm1</strain>
    </source>
</reference>
<name>A0A9P6HLY8_9AGAM</name>
<feature type="compositionally biased region" description="Basic residues" evidence="1">
    <location>
        <begin position="412"/>
        <end position="426"/>
    </location>
</feature>